<evidence type="ECO:0000313" key="3">
    <source>
        <dbReference type="Proteomes" id="UP000256405"/>
    </source>
</evidence>
<dbReference type="Gene3D" id="3.40.50.300">
    <property type="entry name" value="P-loop containing nucleotide triphosphate hydrolases"/>
    <property type="match status" value="2"/>
</dbReference>
<dbReference type="PANTHER" id="PTHR32114:SF2">
    <property type="entry name" value="ABC TRANSPORTER ABCH.3"/>
    <property type="match status" value="1"/>
</dbReference>
<evidence type="ECO:0008006" key="4">
    <source>
        <dbReference type="Google" id="ProtNLM"/>
    </source>
</evidence>
<protein>
    <recommendedName>
        <fullName evidence="4">AAA domain-containing protein</fullName>
    </recommendedName>
</protein>
<keyword evidence="1" id="KW-0175">Coiled coil</keyword>
<evidence type="ECO:0000313" key="2">
    <source>
        <dbReference type="EMBL" id="REG90581.1"/>
    </source>
</evidence>
<accession>A0A3E0DX85</accession>
<organism evidence="2 3">
    <name type="scientific">Algoriphagus antarcticus</name>
    <dbReference type="NCBI Taxonomy" id="238540"/>
    <lineage>
        <taxon>Bacteria</taxon>
        <taxon>Pseudomonadati</taxon>
        <taxon>Bacteroidota</taxon>
        <taxon>Cytophagia</taxon>
        <taxon>Cytophagales</taxon>
        <taxon>Cyclobacteriaceae</taxon>
        <taxon>Algoriphagus</taxon>
    </lineage>
</organism>
<proteinExistence type="predicted"/>
<sequence length="705" mass="81552">MKFDYDNFIKSLQKEFDDVFTAAEIKEILDLDTELTMDTPLSTGKRLEINYVAFSGRKITDEQQEYSNQEIDYTQEIYSGVNMWVADNLKGKSSIFKIIKFALTGQDSLKSNISKWIKHILLVFSINEKKYTVYINREKKSIQAALFNKEFRTYPNESEHEQEKLFSSTSKEDFQSQLQDFFFHQFDYYSLRWTQKSSVKDNDDLLEAGASWQTYFKSIFLESKDSGDLMYGAQGTKVFQMLLGLHLTSPINKLSVARDKMQHLKGKQQSYASRETVDIDTKKSELGTELAGLNEKYSKLVIAENQSLNTAPLLLEYDSLVKTVATESTRIMTLNSSIQTARNEKIRVEGRKQFVDEEVKRLRKEFLRVEKQRTDIKEYLEIGVFFSNLDVKTCPSCSHTVTKEKKQNAAHTHQCALCRDDISNDEHEVDTANLTAKLEGLVIVQENFKRGIKEFEKEFEELREKSNALYGDIIKLEQEHGGLQDSVVMNERLEELQKTIAEERKKIRPRDSERNDLIEKKAVVTFRIKQLNESPEKIGDPKVEQKIKLLIKAISELNRIRYEDGQSVLKKLADLMTNEVQALGLKISEIRINDRFDIKYKQDGDFLSFSEIAEGEQLRAKLAFYLSLIQLDIEHNYGRHSRLLIIDSPGKEEGDKNYLEGLSTLIKEIESRFGDKLQILIGTAERSLENTVTRQNVFPAQTFIF</sequence>
<evidence type="ECO:0000256" key="1">
    <source>
        <dbReference type="SAM" id="Coils"/>
    </source>
</evidence>
<gene>
    <name evidence="2" type="ORF">C8N25_10679</name>
</gene>
<comment type="caution">
    <text evidence="2">The sequence shown here is derived from an EMBL/GenBank/DDBJ whole genome shotgun (WGS) entry which is preliminary data.</text>
</comment>
<name>A0A3E0DX85_9BACT</name>
<dbReference type="InterPro" id="IPR027417">
    <property type="entry name" value="P-loop_NTPase"/>
</dbReference>
<dbReference type="OrthoDB" id="6397230at2"/>
<dbReference type="PANTHER" id="PTHR32114">
    <property type="entry name" value="ABC TRANSPORTER ABCH.3"/>
    <property type="match status" value="1"/>
</dbReference>
<dbReference type="EMBL" id="QUNF01000006">
    <property type="protein sequence ID" value="REG90581.1"/>
    <property type="molecule type" value="Genomic_DNA"/>
</dbReference>
<dbReference type="AlphaFoldDB" id="A0A3E0DX85"/>
<dbReference type="RefSeq" id="WP_086541824.1">
    <property type="nucleotide sequence ID" value="NZ_MSSW01000032.1"/>
</dbReference>
<reference evidence="2 3" key="1">
    <citation type="submission" date="2018-08" db="EMBL/GenBank/DDBJ databases">
        <title>Genomic Encyclopedia of Archaeal and Bacterial Type Strains, Phase II (KMG-II): from individual species to whole genera.</title>
        <authorList>
            <person name="Goeker M."/>
        </authorList>
    </citation>
    <scope>NUCLEOTIDE SEQUENCE [LARGE SCALE GENOMIC DNA]</scope>
    <source>
        <strain evidence="2 3">DSM 15986</strain>
    </source>
</reference>
<dbReference type="Proteomes" id="UP000256405">
    <property type="component" value="Unassembled WGS sequence"/>
</dbReference>
<feature type="coiled-coil region" evidence="1">
    <location>
        <begin position="445"/>
        <end position="506"/>
    </location>
</feature>
<keyword evidence="3" id="KW-1185">Reference proteome</keyword>